<keyword evidence="2 8" id="KW-0963">Cytoplasm</keyword>
<dbReference type="GO" id="GO:0005737">
    <property type="term" value="C:cytoplasm"/>
    <property type="evidence" value="ECO:0007669"/>
    <property type="project" value="UniProtKB-SubCell"/>
</dbReference>
<dbReference type="AlphaFoldDB" id="A0A5D0MU96"/>
<keyword evidence="5 8" id="KW-0443">Lipid metabolism</keyword>
<dbReference type="GO" id="GO:0006633">
    <property type="term" value="P:fatty acid biosynthetic process"/>
    <property type="evidence" value="ECO:0007669"/>
    <property type="project" value="UniProtKB-UniRule"/>
</dbReference>
<dbReference type="InterPro" id="IPR029069">
    <property type="entry name" value="HotDog_dom_sf"/>
</dbReference>
<dbReference type="InterPro" id="IPR013114">
    <property type="entry name" value="FabA_FabZ"/>
</dbReference>
<evidence type="ECO:0000256" key="2">
    <source>
        <dbReference type="ARBA" id="ARBA00022490"/>
    </source>
</evidence>
<comment type="catalytic activity">
    <reaction evidence="8">
        <text>a (3R)-hydroxyacyl-[ACP] = a (2E)-enoyl-[ACP] + H2O</text>
        <dbReference type="Rhea" id="RHEA:13097"/>
        <dbReference type="Rhea" id="RHEA-COMP:9925"/>
        <dbReference type="Rhea" id="RHEA-COMP:9945"/>
        <dbReference type="ChEBI" id="CHEBI:15377"/>
        <dbReference type="ChEBI" id="CHEBI:78784"/>
        <dbReference type="ChEBI" id="CHEBI:78827"/>
        <dbReference type="EC" id="4.2.1.59"/>
    </reaction>
</comment>
<feature type="active site" evidence="8">
    <location>
        <position position="46"/>
    </location>
</feature>
<dbReference type="FunFam" id="3.10.129.10:FF:000001">
    <property type="entry name" value="3-hydroxyacyl-[acyl-carrier-protein] dehydratase FabZ"/>
    <property type="match status" value="1"/>
</dbReference>
<comment type="caution">
    <text evidence="9">The sequence shown here is derived from an EMBL/GenBank/DDBJ whole genome shotgun (WGS) entry which is preliminary data.</text>
</comment>
<name>A0A5D0MU96_FLESI</name>
<comment type="function">
    <text evidence="7 8">Involved in unsaturated fatty acids biosynthesis. Catalyzes the dehydration of short chain beta-hydroxyacyl-ACPs and long chain saturated and unsaturated beta-hydroxyacyl-ACPs.</text>
</comment>
<reference evidence="9 10" key="1">
    <citation type="submission" date="2019-08" db="EMBL/GenBank/DDBJ databases">
        <title>Genomic characterization of a novel candidate phylum (ARYD3) from a high temperature, high salinity tertiary oil reservoir in north central Oklahoma, USA.</title>
        <authorList>
            <person name="Youssef N.H."/>
            <person name="Yadav A."/>
            <person name="Elshahed M.S."/>
        </authorList>
    </citation>
    <scope>NUCLEOTIDE SEQUENCE [LARGE SCALE GENOMIC DNA]</scope>
    <source>
        <strain evidence="9">ARYD1</strain>
    </source>
</reference>
<dbReference type="SUPFAM" id="SSF54637">
    <property type="entry name" value="Thioesterase/thiol ester dehydrase-isomerase"/>
    <property type="match status" value="1"/>
</dbReference>
<evidence type="ECO:0000256" key="1">
    <source>
        <dbReference type="ARBA" id="ARBA00004496"/>
    </source>
</evidence>
<keyword evidence="4 8" id="KW-0441">Lipid A biosynthesis</keyword>
<dbReference type="PANTHER" id="PTHR30272">
    <property type="entry name" value="3-HYDROXYACYL-[ACYL-CARRIER-PROTEIN] DEHYDRATASE"/>
    <property type="match status" value="1"/>
</dbReference>
<dbReference type="CDD" id="cd01288">
    <property type="entry name" value="FabZ"/>
    <property type="match status" value="1"/>
</dbReference>
<protein>
    <recommendedName>
        <fullName evidence="8">3-hydroxyacyl-[acyl-carrier-protein] dehydratase FabZ</fullName>
        <ecNumber evidence="8">4.2.1.59</ecNumber>
    </recommendedName>
    <alternativeName>
        <fullName evidence="8">(3R)-hydroxymyristoyl-[acyl-carrier-protein] dehydratase</fullName>
        <shortName evidence="8">(3R)-hydroxymyristoyl-ACP dehydrase</shortName>
    </alternativeName>
    <alternativeName>
        <fullName evidence="8">Beta-hydroxyacyl-ACP dehydratase</fullName>
    </alternativeName>
</protein>
<comment type="similarity">
    <text evidence="8">Belongs to the thioester dehydratase family. FabZ subfamily.</text>
</comment>
<comment type="subcellular location">
    <subcellularLocation>
        <location evidence="1 8">Cytoplasm</location>
    </subcellularLocation>
</comment>
<keyword evidence="3 8" id="KW-0444">Lipid biosynthesis</keyword>
<gene>
    <name evidence="8 9" type="primary">fabZ</name>
    <name evidence="9" type="ORF">FXF49_01335</name>
</gene>
<dbReference type="EMBL" id="VSIV01000038">
    <property type="protein sequence ID" value="TYB35631.1"/>
    <property type="molecule type" value="Genomic_DNA"/>
</dbReference>
<dbReference type="HAMAP" id="MF_00406">
    <property type="entry name" value="FabZ"/>
    <property type="match status" value="1"/>
</dbReference>
<organism evidence="9 10">
    <name type="scientific">Flexistipes sinusarabici</name>
    <dbReference type="NCBI Taxonomy" id="2352"/>
    <lineage>
        <taxon>Bacteria</taxon>
        <taxon>Pseudomonadati</taxon>
        <taxon>Deferribacterota</taxon>
        <taxon>Deferribacteres</taxon>
        <taxon>Deferribacterales</taxon>
        <taxon>Flexistipitaceae</taxon>
        <taxon>Flexistipes</taxon>
    </lineage>
</organism>
<dbReference type="NCBIfam" id="NF000582">
    <property type="entry name" value="PRK00006.1"/>
    <property type="match status" value="1"/>
</dbReference>
<evidence type="ECO:0000313" key="9">
    <source>
        <dbReference type="EMBL" id="TYB35631.1"/>
    </source>
</evidence>
<sequence length="144" mass="16470">MNIKDILSKLPHRYPFLLVDRVLKADGDNIKALKNVTFNEHFFQGHFPDNPVMPGVLIVEALAQAGGLIPLNRIDENNMSDYLVYFMAIENVKFRKPVVPGDNLILDVELLKRKRNIWRMKGIASVEGETACEAEFMAMIREKE</sequence>
<dbReference type="PANTHER" id="PTHR30272:SF1">
    <property type="entry name" value="3-HYDROXYACYL-[ACYL-CARRIER-PROTEIN] DEHYDRATASE"/>
    <property type="match status" value="1"/>
</dbReference>
<dbReference type="InterPro" id="IPR010084">
    <property type="entry name" value="FabZ"/>
</dbReference>
<evidence type="ECO:0000256" key="3">
    <source>
        <dbReference type="ARBA" id="ARBA00022516"/>
    </source>
</evidence>
<dbReference type="NCBIfam" id="TIGR01750">
    <property type="entry name" value="fabZ"/>
    <property type="match status" value="1"/>
</dbReference>
<dbReference type="GO" id="GO:0019171">
    <property type="term" value="F:(3R)-hydroxyacyl-[acyl-carrier-protein] dehydratase activity"/>
    <property type="evidence" value="ECO:0007669"/>
    <property type="project" value="UniProtKB-EC"/>
</dbReference>
<evidence type="ECO:0000256" key="5">
    <source>
        <dbReference type="ARBA" id="ARBA00023098"/>
    </source>
</evidence>
<dbReference type="GO" id="GO:0009245">
    <property type="term" value="P:lipid A biosynthetic process"/>
    <property type="evidence" value="ECO:0007669"/>
    <property type="project" value="UniProtKB-UniRule"/>
</dbReference>
<dbReference type="EC" id="4.2.1.59" evidence="8"/>
<dbReference type="RefSeq" id="WP_303700116.1">
    <property type="nucleotide sequence ID" value="NZ_VSIV01000038.1"/>
</dbReference>
<keyword evidence="6 8" id="KW-0456">Lyase</keyword>
<evidence type="ECO:0000256" key="6">
    <source>
        <dbReference type="ARBA" id="ARBA00023239"/>
    </source>
</evidence>
<dbReference type="Proteomes" id="UP000323337">
    <property type="component" value="Unassembled WGS sequence"/>
</dbReference>
<accession>A0A5D0MU96</accession>
<dbReference type="Pfam" id="PF07977">
    <property type="entry name" value="FabA"/>
    <property type="match status" value="1"/>
</dbReference>
<evidence type="ECO:0000256" key="7">
    <source>
        <dbReference type="ARBA" id="ARBA00025049"/>
    </source>
</evidence>
<dbReference type="GO" id="GO:0016020">
    <property type="term" value="C:membrane"/>
    <property type="evidence" value="ECO:0007669"/>
    <property type="project" value="GOC"/>
</dbReference>
<proteinExistence type="inferred from homology"/>
<evidence type="ECO:0000256" key="8">
    <source>
        <dbReference type="HAMAP-Rule" id="MF_00406"/>
    </source>
</evidence>
<evidence type="ECO:0000256" key="4">
    <source>
        <dbReference type="ARBA" id="ARBA00022556"/>
    </source>
</evidence>
<evidence type="ECO:0000313" key="10">
    <source>
        <dbReference type="Proteomes" id="UP000323337"/>
    </source>
</evidence>
<dbReference type="Gene3D" id="3.10.129.10">
    <property type="entry name" value="Hotdog Thioesterase"/>
    <property type="match status" value="1"/>
</dbReference>